<dbReference type="Proteomes" id="UP000660262">
    <property type="component" value="Unassembled WGS sequence"/>
</dbReference>
<comment type="caution">
    <text evidence="2">The sequence shown here is derived from an EMBL/GenBank/DDBJ whole genome shotgun (WGS) entry which is preliminary data.</text>
</comment>
<dbReference type="AlphaFoldDB" id="A0A830HF04"/>
<feature type="compositionally biased region" description="Low complexity" evidence="1">
    <location>
        <begin position="22"/>
        <end position="35"/>
    </location>
</feature>
<feature type="region of interest" description="Disordered" evidence="1">
    <location>
        <begin position="22"/>
        <end position="43"/>
    </location>
</feature>
<evidence type="ECO:0008006" key="4">
    <source>
        <dbReference type="Google" id="ProtNLM"/>
    </source>
</evidence>
<reference evidence="2" key="1">
    <citation type="submission" date="2020-10" db="EMBL/GenBank/DDBJ databases">
        <title>Unveiling of a novel bifunctional photoreceptor, Dualchrome1, isolated from a cosmopolitan green alga.</title>
        <authorList>
            <person name="Suzuki S."/>
            <person name="Kawachi M."/>
        </authorList>
    </citation>
    <scope>NUCLEOTIDE SEQUENCE</scope>
    <source>
        <strain evidence="2">NIES 2893</strain>
    </source>
</reference>
<gene>
    <name evidence="2" type="ORF">PPROV_000268300</name>
</gene>
<keyword evidence="3" id="KW-1185">Reference proteome</keyword>
<name>A0A830HF04_9CHLO</name>
<dbReference type="InterPro" id="IPR010298">
    <property type="entry name" value="YacP-like"/>
</dbReference>
<evidence type="ECO:0000313" key="3">
    <source>
        <dbReference type="Proteomes" id="UP000660262"/>
    </source>
</evidence>
<dbReference type="EMBL" id="BNJQ01000006">
    <property type="protein sequence ID" value="GHP03929.1"/>
    <property type="molecule type" value="Genomic_DNA"/>
</dbReference>
<dbReference type="PANTHER" id="PTHR34547">
    <property type="entry name" value="YACP-LIKE NYN DOMAIN PROTEIN"/>
    <property type="match status" value="1"/>
</dbReference>
<evidence type="ECO:0000313" key="2">
    <source>
        <dbReference type="EMBL" id="GHP03929.1"/>
    </source>
</evidence>
<organism evidence="2 3">
    <name type="scientific">Pycnococcus provasolii</name>
    <dbReference type="NCBI Taxonomy" id="41880"/>
    <lineage>
        <taxon>Eukaryota</taxon>
        <taxon>Viridiplantae</taxon>
        <taxon>Chlorophyta</taxon>
        <taxon>Pseudoscourfieldiophyceae</taxon>
        <taxon>Pseudoscourfieldiales</taxon>
        <taxon>Pycnococcaceae</taxon>
        <taxon>Pycnococcus</taxon>
    </lineage>
</organism>
<dbReference type="PANTHER" id="PTHR34547:SF1">
    <property type="entry name" value="YACP-LIKE NYN DOMAIN PROTEIN"/>
    <property type="match status" value="1"/>
</dbReference>
<proteinExistence type="predicted"/>
<evidence type="ECO:0000256" key="1">
    <source>
        <dbReference type="SAM" id="MobiDB-lite"/>
    </source>
</evidence>
<dbReference type="Pfam" id="PF05991">
    <property type="entry name" value="NYN_YacP"/>
    <property type="match status" value="1"/>
</dbReference>
<accession>A0A830HF04</accession>
<protein>
    <recommendedName>
        <fullName evidence="4">NYN domain-containing protein</fullName>
    </recommendedName>
</protein>
<sequence>MATTTRRFSYCTRRGSSPSRIFCASSSSSSGSSGRSTRKTSHDSSLANLRVLVDGYNLAGKFDADPAKKARKGRKTKSPQAYFQSGRLEDARDMLDDELRHFATARGAAVAVAYDAMNSTHTDNNDSGDGDAAVWMTGSKRGSFARFFVTDNSADGFIERICAEMLGDNDARLVVVTDDSAEATVARGYGAEVQSCTSFVAECRSLRASSKTLVADADKAARRAEGRRAGRLAGQLDPTTLAQLEQLRRGL</sequence>